<gene>
    <name evidence="1" type="ORF">METZ01_LOCUS363818</name>
</gene>
<dbReference type="AlphaFoldDB" id="A0A382SM16"/>
<protein>
    <submittedName>
        <fullName evidence="1">Uncharacterized protein</fullName>
    </submittedName>
</protein>
<sequence>MENSIEPMTEGLLTQSNFTSDYADQIEDFRLAIQKAGLPPPAKIVSDGLFHRFPTNGRPKDDAGWYVLKNQPFLAGSFGCWRTGIKGSWSSIDSSKMTVAERRKFNEILEQIRITNDQKRHESQVEAALSAKRIWDETQDA</sequence>
<feature type="non-terminal residue" evidence="1">
    <location>
        <position position="141"/>
    </location>
</feature>
<reference evidence="1" key="1">
    <citation type="submission" date="2018-05" db="EMBL/GenBank/DDBJ databases">
        <authorList>
            <person name="Lanie J.A."/>
            <person name="Ng W.-L."/>
            <person name="Kazmierczak K.M."/>
            <person name="Andrzejewski T.M."/>
            <person name="Davidsen T.M."/>
            <person name="Wayne K.J."/>
            <person name="Tettelin H."/>
            <person name="Glass J.I."/>
            <person name="Rusch D."/>
            <person name="Podicherti R."/>
            <person name="Tsui H.-C.T."/>
            <person name="Winkler M.E."/>
        </authorList>
    </citation>
    <scope>NUCLEOTIDE SEQUENCE</scope>
</reference>
<name>A0A382SM16_9ZZZZ</name>
<dbReference type="EMBL" id="UINC01130108">
    <property type="protein sequence ID" value="SVD10964.1"/>
    <property type="molecule type" value="Genomic_DNA"/>
</dbReference>
<evidence type="ECO:0000313" key="1">
    <source>
        <dbReference type="EMBL" id="SVD10964.1"/>
    </source>
</evidence>
<proteinExistence type="predicted"/>
<organism evidence="1">
    <name type="scientific">marine metagenome</name>
    <dbReference type="NCBI Taxonomy" id="408172"/>
    <lineage>
        <taxon>unclassified sequences</taxon>
        <taxon>metagenomes</taxon>
        <taxon>ecological metagenomes</taxon>
    </lineage>
</organism>
<accession>A0A382SM16</accession>